<evidence type="ECO:0000313" key="3">
    <source>
        <dbReference type="EMBL" id="KAK5692956.1"/>
    </source>
</evidence>
<feature type="compositionally biased region" description="Low complexity" evidence="1">
    <location>
        <begin position="77"/>
        <end position="87"/>
    </location>
</feature>
<organism evidence="3 4">
    <name type="scientific">Elasticomyces elasticus</name>
    <dbReference type="NCBI Taxonomy" id="574655"/>
    <lineage>
        <taxon>Eukaryota</taxon>
        <taxon>Fungi</taxon>
        <taxon>Dikarya</taxon>
        <taxon>Ascomycota</taxon>
        <taxon>Pezizomycotina</taxon>
        <taxon>Dothideomycetes</taxon>
        <taxon>Dothideomycetidae</taxon>
        <taxon>Mycosphaerellales</taxon>
        <taxon>Teratosphaeriaceae</taxon>
        <taxon>Elasticomyces</taxon>
    </lineage>
</organism>
<feature type="region of interest" description="Disordered" evidence="1">
    <location>
        <begin position="74"/>
        <end position="109"/>
    </location>
</feature>
<evidence type="ECO:0000256" key="2">
    <source>
        <dbReference type="SAM" id="Phobius"/>
    </source>
</evidence>
<dbReference type="PANTHER" id="PTHR33604">
    <property type="entry name" value="OSJNBA0004B13.7 PROTEIN"/>
    <property type="match status" value="1"/>
</dbReference>
<keyword evidence="2" id="KW-0812">Transmembrane</keyword>
<gene>
    <name evidence="3" type="ORF">LTR97_010432</name>
</gene>
<dbReference type="Proteomes" id="UP001310594">
    <property type="component" value="Unassembled WGS sequence"/>
</dbReference>
<keyword evidence="2" id="KW-1133">Transmembrane helix</keyword>
<proteinExistence type="predicted"/>
<comment type="caution">
    <text evidence="3">The sequence shown here is derived from an EMBL/GenBank/DDBJ whole genome shotgun (WGS) entry which is preliminary data.</text>
</comment>
<dbReference type="AlphaFoldDB" id="A0AAN7ZZ38"/>
<evidence type="ECO:0000256" key="1">
    <source>
        <dbReference type="SAM" id="MobiDB-lite"/>
    </source>
</evidence>
<feature type="compositionally biased region" description="Polar residues" evidence="1">
    <location>
        <begin position="453"/>
        <end position="464"/>
    </location>
</feature>
<feature type="region of interest" description="Disordered" evidence="1">
    <location>
        <begin position="452"/>
        <end position="472"/>
    </location>
</feature>
<accession>A0AAN7ZZ38</accession>
<dbReference type="EMBL" id="JAVRQU010000018">
    <property type="protein sequence ID" value="KAK5692956.1"/>
    <property type="molecule type" value="Genomic_DNA"/>
</dbReference>
<dbReference type="PANTHER" id="PTHR33604:SF3">
    <property type="entry name" value="OSJNBA0004B13.7 PROTEIN"/>
    <property type="match status" value="1"/>
</dbReference>
<feature type="transmembrane region" description="Helical" evidence="2">
    <location>
        <begin position="43"/>
        <end position="63"/>
    </location>
</feature>
<sequence>MLGHARVYSKDEELGKRDDDFKPKRSPTLSGLLQPWRWRRRRIFVVIALLALAYVLLPQMRYWPQDLGVAGMGTQWSSDSSNSAERSAGNHIEPTGPPPRPSTGEDHEDGKHYYDGPIKFYRLATSLHAIARTMGTRPQNRNVLFAVSSLRSAANLMPMVCEMAKWDRNYVHVAFLGRESLSIEQILEINGVSREDCTAFFHDARADYSEFSSDKRAEVAVSGAMKHINDFMHPQAMIMDDSALEDAFLVRAMRNKGAEMGRALIEVPAGRYDEFLWMTRLDSGSLSNWFKPTIDILVHALPDSSGGLIRLVKSLETADYTGLARPKLTIELPSDIEHFAKVFLERLQWPPHSQSDPWKQSDLLLRHRIVTSHANSEQAAVRFLESYFPANHEDNHVLVLSPQAEISPTYLQYLHYVLLEYKYSSYASAEADNMLGVSLDVPTTALSGVGSFVQPSTRNMSEQTSLEHQDRGESIQEGPAPFLYQAPSATASLIFGDKWATFHNFVSNRLTASHLAGAAKASKLVSETEPAWLEYLLELMRARGWSMLHPAFSFVTVHNELAQVPEEYTRERDDQKPADVTSKAAKVEDEPFLLAAEAPIMTEHAERETPQSQPLQDMLPFSGGLPELPHLPYLAHTGELVDGSMQEYAAIKYASLFRRRVGGCIDKDATRPRVLSDIRRTDDLFCLPGVDIEFDDSTEDEEAQIAAHEVIAETGGTVGEDAPDFAAEAIVSGLTNGDKAATGQQTQKADDG</sequence>
<reference evidence="3" key="1">
    <citation type="submission" date="2023-08" db="EMBL/GenBank/DDBJ databases">
        <title>Black Yeasts Isolated from many extreme environments.</title>
        <authorList>
            <person name="Coleine C."/>
            <person name="Stajich J.E."/>
            <person name="Selbmann L."/>
        </authorList>
    </citation>
    <scope>NUCLEOTIDE SEQUENCE</scope>
    <source>
        <strain evidence="3">CCFEE 5810</strain>
    </source>
</reference>
<protein>
    <recommendedName>
        <fullName evidence="5">Glycosyltransferase 2</fullName>
    </recommendedName>
</protein>
<keyword evidence="2" id="KW-0472">Membrane</keyword>
<evidence type="ECO:0000313" key="4">
    <source>
        <dbReference type="Proteomes" id="UP001310594"/>
    </source>
</evidence>
<name>A0AAN7ZZ38_9PEZI</name>
<evidence type="ECO:0008006" key="5">
    <source>
        <dbReference type="Google" id="ProtNLM"/>
    </source>
</evidence>